<dbReference type="Pfam" id="PF13439">
    <property type="entry name" value="Glyco_transf_4"/>
    <property type="match status" value="1"/>
</dbReference>
<evidence type="ECO:0000259" key="2">
    <source>
        <dbReference type="Pfam" id="PF13439"/>
    </source>
</evidence>
<keyword evidence="4" id="KW-1185">Reference proteome</keyword>
<dbReference type="Proteomes" id="UP001501682">
    <property type="component" value="Unassembled WGS sequence"/>
</dbReference>
<evidence type="ECO:0000313" key="4">
    <source>
        <dbReference type="Proteomes" id="UP001501682"/>
    </source>
</evidence>
<gene>
    <name evidence="3" type="ORF">GCM10022292_24110</name>
</gene>
<accession>A0ABP8CYA7</accession>
<feature type="domain" description="Glycosyltransferase subfamily 4-like N-terminal" evidence="2">
    <location>
        <begin position="15"/>
        <end position="164"/>
    </location>
</feature>
<dbReference type="SUPFAM" id="SSF53756">
    <property type="entry name" value="UDP-Glycosyltransferase/glycogen phosphorylase"/>
    <property type="match status" value="1"/>
</dbReference>
<dbReference type="PANTHER" id="PTHR12526:SF630">
    <property type="entry name" value="GLYCOSYLTRANSFERASE"/>
    <property type="match status" value="1"/>
</dbReference>
<dbReference type="InterPro" id="IPR028098">
    <property type="entry name" value="Glyco_trans_4-like_N"/>
</dbReference>
<dbReference type="InterPro" id="IPR001296">
    <property type="entry name" value="Glyco_trans_1"/>
</dbReference>
<comment type="caution">
    <text evidence="3">The sequence shown here is derived from an EMBL/GenBank/DDBJ whole genome shotgun (WGS) entry which is preliminary data.</text>
</comment>
<dbReference type="RefSeq" id="WP_344714928.1">
    <property type="nucleotide sequence ID" value="NZ_BAABCB010000020.1"/>
</dbReference>
<dbReference type="Pfam" id="PF00534">
    <property type="entry name" value="Glycos_transf_1"/>
    <property type="match status" value="1"/>
</dbReference>
<feature type="domain" description="Glycosyl transferase family 1" evidence="1">
    <location>
        <begin position="175"/>
        <end position="331"/>
    </location>
</feature>
<dbReference type="PANTHER" id="PTHR12526">
    <property type="entry name" value="GLYCOSYLTRANSFERASE"/>
    <property type="match status" value="1"/>
</dbReference>
<name>A0ABP8CYA7_9FLAO</name>
<evidence type="ECO:0000259" key="1">
    <source>
        <dbReference type="Pfam" id="PF00534"/>
    </source>
</evidence>
<reference evidence="4" key="1">
    <citation type="journal article" date="2019" name="Int. J. Syst. Evol. Microbiol.">
        <title>The Global Catalogue of Microorganisms (GCM) 10K type strain sequencing project: providing services to taxonomists for standard genome sequencing and annotation.</title>
        <authorList>
            <consortium name="The Broad Institute Genomics Platform"/>
            <consortium name="The Broad Institute Genome Sequencing Center for Infectious Disease"/>
            <person name="Wu L."/>
            <person name="Ma J."/>
        </authorList>
    </citation>
    <scope>NUCLEOTIDE SEQUENCE [LARGE SCALE GENOMIC DNA]</scope>
    <source>
        <strain evidence="4">JCM 17633</strain>
    </source>
</reference>
<dbReference type="EMBL" id="BAABCB010000020">
    <property type="protein sequence ID" value="GAA4244643.1"/>
    <property type="molecule type" value="Genomic_DNA"/>
</dbReference>
<proteinExistence type="predicted"/>
<evidence type="ECO:0000313" key="3">
    <source>
        <dbReference type="EMBL" id="GAA4244643.1"/>
    </source>
</evidence>
<protein>
    <submittedName>
        <fullName evidence="3">Glycosyltransferase</fullName>
    </submittedName>
</protein>
<sequence length="356" mass="39500">MPLRVLQLIDSLEAGGAERMAVNLANVLVSEVDRSYLCATRAEGLLKGSLNARVGYLFLNRVRVLDFGALKRLLKFVKREQITVVHAHASSYFIAALLKLIYPKISVIWHDHYGNSEFLDQRPKMILKLCSYIFKGIIAVNAQLANWDTKHLLCKQVIFLPNFVVPYNTVSVTKLKGEKGKRLLCMANLRPQKDHGTLLKALKIIVSQFSDWSLHCVGKDFDDAYAKRIMKLVKELELEPNVFFYGSCKDTEQIMSQVDIGVLSSKSEGLPLALLEYGQAGLAVVATDVGDCNLVISDVDSGTLVPPLDAEALAESIIVFIKNITLRQQTGTTLQAVVSQNFSKEASVSRLLALYV</sequence>
<organism evidence="3 4">
    <name type="scientific">Winogradskyella damuponensis</name>
    <dbReference type="NCBI Taxonomy" id="943939"/>
    <lineage>
        <taxon>Bacteria</taxon>
        <taxon>Pseudomonadati</taxon>
        <taxon>Bacteroidota</taxon>
        <taxon>Flavobacteriia</taxon>
        <taxon>Flavobacteriales</taxon>
        <taxon>Flavobacteriaceae</taxon>
        <taxon>Winogradskyella</taxon>
    </lineage>
</organism>
<dbReference type="Gene3D" id="3.40.50.2000">
    <property type="entry name" value="Glycogen Phosphorylase B"/>
    <property type="match status" value="2"/>
</dbReference>